<dbReference type="NCBIfam" id="NF005310">
    <property type="entry name" value="PRK06842.1"/>
    <property type="match status" value="1"/>
</dbReference>
<evidence type="ECO:0000313" key="5">
    <source>
        <dbReference type="Proteomes" id="UP000722750"/>
    </source>
</evidence>
<keyword evidence="2" id="KW-0456">Lyase</keyword>
<proteinExistence type="inferred from homology"/>
<feature type="domain" description="Fe-S hydro-lyase tartrate dehydratase beta-type catalytic" evidence="3">
    <location>
        <begin position="4"/>
        <end position="177"/>
    </location>
</feature>
<dbReference type="PANTHER" id="PTHR43351">
    <property type="entry name" value="L(+)-TARTRATE DEHYDRATASE SUBUNIT BETA"/>
    <property type="match status" value="1"/>
</dbReference>
<sequence length="186" mass="20347">MTEYINLKTPLNDSDVERLEAGDKVRISGILYTARDAAHKRLVEMIESGNDLPFDLKGQLIYYVGPTPARPGQEIGSAGPTTSYRMDTYTPTFIKMGLKGTIGKGGRSEEVIEAMKEYKAVYLAAVGGAAALIAKRIKKVRIIAFEDLGPEAIRELEVENFPTIVVNDTKGNDLYKTGSGKYKVPS</sequence>
<dbReference type="Proteomes" id="UP000722750">
    <property type="component" value="Unassembled WGS sequence"/>
</dbReference>
<dbReference type="AlphaFoldDB" id="A0A941W5P8"/>
<evidence type="ECO:0000256" key="1">
    <source>
        <dbReference type="ARBA" id="ARBA00008876"/>
    </source>
</evidence>
<evidence type="ECO:0000256" key="2">
    <source>
        <dbReference type="ARBA" id="ARBA00023239"/>
    </source>
</evidence>
<organism evidence="4 5">
    <name type="scientific">Candidatus Scalindua arabica</name>
    <dbReference type="NCBI Taxonomy" id="1127984"/>
    <lineage>
        <taxon>Bacteria</taxon>
        <taxon>Pseudomonadati</taxon>
        <taxon>Planctomycetota</taxon>
        <taxon>Candidatus Brocadiia</taxon>
        <taxon>Candidatus Brocadiales</taxon>
        <taxon>Candidatus Scalinduaceae</taxon>
        <taxon>Candidatus Scalindua</taxon>
    </lineage>
</organism>
<name>A0A941W5P8_9BACT</name>
<gene>
    <name evidence="4" type="ORF">MAG551_01549</name>
</gene>
<reference evidence="4" key="1">
    <citation type="journal article" date="2021" name="ISME J.">
        <title>Fine-scale metabolic discontinuity in a stratified prokaryote microbiome of a Red Sea deep halocline.</title>
        <authorList>
            <person name="Michoud G."/>
            <person name="Ngugi D.K."/>
            <person name="Barozzi A."/>
            <person name="Merlino G."/>
            <person name="Calleja M.L."/>
            <person name="Delgado-Huertas A."/>
            <person name="Moran X.A.G."/>
            <person name="Daffonchio D."/>
        </authorList>
    </citation>
    <scope>NUCLEOTIDE SEQUENCE</scope>
    <source>
        <strain evidence="4">SuakinDeep_MAG55_1</strain>
    </source>
</reference>
<dbReference type="Gene3D" id="3.20.130.10">
    <property type="entry name" value="Fe-S hydro-lyase, tartrate dehydratase beta-type, catalytic domain"/>
    <property type="match status" value="1"/>
</dbReference>
<protein>
    <submittedName>
        <fullName evidence="4">Fumarate hydratase class I, anaerobic</fullName>
    </submittedName>
</protein>
<dbReference type="Pfam" id="PF05683">
    <property type="entry name" value="Fumerase_C"/>
    <property type="match status" value="1"/>
</dbReference>
<evidence type="ECO:0000259" key="3">
    <source>
        <dbReference type="Pfam" id="PF05683"/>
    </source>
</evidence>
<evidence type="ECO:0000313" key="4">
    <source>
        <dbReference type="EMBL" id="MBS1258490.1"/>
    </source>
</evidence>
<dbReference type="SUPFAM" id="SSF117457">
    <property type="entry name" value="FumA C-terminal domain-like"/>
    <property type="match status" value="1"/>
</dbReference>
<comment type="similarity">
    <text evidence="1">Belongs to the class-I fumarase family.</text>
</comment>
<accession>A0A941W5P8</accession>
<dbReference type="GO" id="GO:0016836">
    <property type="term" value="F:hydro-lyase activity"/>
    <property type="evidence" value="ECO:0007669"/>
    <property type="project" value="InterPro"/>
</dbReference>
<dbReference type="NCBIfam" id="TIGR00723">
    <property type="entry name" value="ttdB_fumA_fumB"/>
    <property type="match status" value="1"/>
</dbReference>
<dbReference type="InterPro" id="IPR004647">
    <property type="entry name" value="Fe-S_hydro-lyase_TtdB-typ_cat"/>
</dbReference>
<dbReference type="EMBL" id="JAANXD010000063">
    <property type="protein sequence ID" value="MBS1258490.1"/>
    <property type="molecule type" value="Genomic_DNA"/>
</dbReference>
<dbReference type="InterPro" id="IPR036660">
    <property type="entry name" value="Fe-S_hydroAse_TtdB_cat_sf"/>
</dbReference>
<comment type="caution">
    <text evidence="4">The sequence shown here is derived from an EMBL/GenBank/DDBJ whole genome shotgun (WGS) entry which is preliminary data.</text>
</comment>
<dbReference type="PANTHER" id="PTHR43351:SF2">
    <property type="entry name" value="L(+)-TARTRATE DEHYDRATASE SUBUNIT BETA-RELATED"/>
    <property type="match status" value="1"/>
</dbReference>